<organism evidence="1">
    <name type="scientific">Eutreptiella gymnastica</name>
    <dbReference type="NCBI Taxonomy" id="73025"/>
    <lineage>
        <taxon>Eukaryota</taxon>
        <taxon>Discoba</taxon>
        <taxon>Euglenozoa</taxon>
        <taxon>Euglenida</taxon>
        <taxon>Spirocuta</taxon>
        <taxon>Euglenophyceae</taxon>
        <taxon>Eutreptiales</taxon>
        <taxon>Eutreptiaceae</taxon>
        <taxon>Eutreptiella</taxon>
    </lineage>
</organism>
<proteinExistence type="predicted"/>
<name>A0A7S1IVB6_9EUGL</name>
<dbReference type="AlphaFoldDB" id="A0A7S1IVB6"/>
<protein>
    <submittedName>
        <fullName evidence="1">Uncharacterized protein</fullName>
    </submittedName>
</protein>
<sequence length="255" mass="28686">MAQHVSVAPPVTFRLPLPDCLAEVGGEQSRRRRARPSRDWCLGPFELRPMDPTLLAQVSQDSRTYTTGAASLPGHLSKIEEITLTAERRKKLALPEAAKKFCFAYPVWNSSKPEEDGLSMDEHNFRTLGGYVYFSEHGVCAVTALALAKDGGSLRFGCRMRPPHMQQLRQILERDDRLQPVNKRFSDILGKVEHCWIGAGESFVRDGVRQTAADWPHGAFAFFFEFDESYDCYFAIEAGWERPLGTRAVSTDTSE</sequence>
<dbReference type="EMBL" id="HBGA01092614">
    <property type="protein sequence ID" value="CAD9023507.1"/>
    <property type="molecule type" value="Transcribed_RNA"/>
</dbReference>
<accession>A0A7S1IVB6</accession>
<reference evidence="1" key="1">
    <citation type="submission" date="2021-01" db="EMBL/GenBank/DDBJ databases">
        <authorList>
            <person name="Corre E."/>
            <person name="Pelletier E."/>
            <person name="Niang G."/>
            <person name="Scheremetjew M."/>
            <person name="Finn R."/>
            <person name="Kale V."/>
            <person name="Holt S."/>
            <person name="Cochrane G."/>
            <person name="Meng A."/>
            <person name="Brown T."/>
            <person name="Cohen L."/>
        </authorList>
    </citation>
    <scope>NUCLEOTIDE SEQUENCE</scope>
    <source>
        <strain evidence="1">NIES-381</strain>
    </source>
</reference>
<evidence type="ECO:0000313" key="1">
    <source>
        <dbReference type="EMBL" id="CAD9023507.1"/>
    </source>
</evidence>
<gene>
    <name evidence="1" type="ORF">EGYM00392_LOCUS34632</name>
</gene>